<dbReference type="Proteomes" id="UP000253918">
    <property type="component" value="Unassembled WGS sequence"/>
</dbReference>
<dbReference type="AlphaFoldDB" id="A0A369VPU2"/>
<reference evidence="1 2" key="1">
    <citation type="submission" date="2018-07" db="EMBL/GenBank/DDBJ databases">
        <title>a novel species of Sphingomonas isolated from the rhizosphere soil of Araceae plant.</title>
        <authorList>
            <person name="Zhiyong W."/>
            <person name="Qinglan Z."/>
            <person name="Zhiwei F."/>
            <person name="Ding X."/>
            <person name="Gejiao W."/>
            <person name="Shixue Z."/>
        </authorList>
    </citation>
    <scope>NUCLEOTIDE SEQUENCE [LARGE SCALE GENOMIC DNA]</scope>
    <source>
        <strain evidence="1 2">WZY 27</strain>
    </source>
</reference>
<dbReference type="InterPro" id="IPR045941">
    <property type="entry name" value="DUF6361"/>
</dbReference>
<accession>A0A369VPU2</accession>
<organism evidence="1 2">
    <name type="scientific">Sphingomonas aracearum</name>
    <dbReference type="NCBI Taxonomy" id="2283317"/>
    <lineage>
        <taxon>Bacteria</taxon>
        <taxon>Pseudomonadati</taxon>
        <taxon>Pseudomonadota</taxon>
        <taxon>Alphaproteobacteria</taxon>
        <taxon>Sphingomonadales</taxon>
        <taxon>Sphingomonadaceae</taxon>
        <taxon>Sphingomonas</taxon>
    </lineage>
</organism>
<evidence type="ECO:0000313" key="1">
    <source>
        <dbReference type="EMBL" id="RDE04416.1"/>
    </source>
</evidence>
<dbReference type="Pfam" id="PF19888">
    <property type="entry name" value="DUF6361"/>
    <property type="match status" value="1"/>
</dbReference>
<dbReference type="OrthoDB" id="1825624at2"/>
<evidence type="ECO:0000313" key="2">
    <source>
        <dbReference type="Proteomes" id="UP000253918"/>
    </source>
</evidence>
<protein>
    <submittedName>
        <fullName evidence="1">Uncharacterized protein</fullName>
    </submittedName>
</protein>
<name>A0A369VPU2_9SPHN</name>
<gene>
    <name evidence="1" type="ORF">DVW87_15945</name>
</gene>
<proteinExistence type="predicted"/>
<dbReference type="EMBL" id="QQNB01000004">
    <property type="protein sequence ID" value="RDE04416.1"/>
    <property type="molecule type" value="Genomic_DNA"/>
</dbReference>
<sequence>MTYLSPDAMREARKFMNSDQKGIRDEIGFLIVHQRYADRFFPGTSVLHTRLRYVLFVPWLYRDEHLKPAKGQRAQESVKRREYLLTGRLINEPGGVIGSRNYPSPVEQRPSQVYWGALQRWGLVREQEGSGPLSRYQVERMVAGKPGALLKDDEGTPLGGGSWPFVVPEPADDWYGEGEGTLSFDLTRSERKFLAKRLRSLTSPRNPGARSIFSLLVGHDVSSSRTAWGPQVRDLAETERPALERSGHAAALAAIGRGVYAAQVETLCEELDCSKRSDTQRAALTGIVQRWKSQAARLDWPAFLDDMRDRTELAPVVSVALHDTLAWVRAGHTDPMRLERVYRDAEEARKGRRARLSRSQFGVDQRADWDNDHHPQGAPLHYRWDRVQMLLQDLVGA</sequence>
<dbReference type="RefSeq" id="WP_078462367.1">
    <property type="nucleotide sequence ID" value="NZ_QQNB01000004.1"/>
</dbReference>
<comment type="caution">
    <text evidence="1">The sequence shown here is derived from an EMBL/GenBank/DDBJ whole genome shotgun (WGS) entry which is preliminary data.</text>
</comment>
<keyword evidence="2" id="KW-1185">Reference proteome</keyword>